<dbReference type="AlphaFoldDB" id="A0A8W8I4V1"/>
<dbReference type="PROSITE" id="PS50234">
    <property type="entry name" value="VWFA"/>
    <property type="match status" value="1"/>
</dbReference>
<dbReference type="Proteomes" id="UP000005408">
    <property type="component" value="Unassembled WGS sequence"/>
</dbReference>
<dbReference type="Gene3D" id="2.30.30.40">
    <property type="entry name" value="SH3 Domains"/>
    <property type="match status" value="2"/>
</dbReference>
<name>A0A8W8I4V1_MAGGI</name>
<dbReference type="CDD" id="cd00198">
    <property type="entry name" value="vWFA"/>
    <property type="match status" value="1"/>
</dbReference>
<dbReference type="Gene3D" id="3.30.720.50">
    <property type="match status" value="1"/>
</dbReference>
<dbReference type="InterPro" id="IPR002035">
    <property type="entry name" value="VWF_A"/>
</dbReference>
<evidence type="ECO:0000313" key="5">
    <source>
        <dbReference type="Proteomes" id="UP000005408"/>
    </source>
</evidence>
<dbReference type="GO" id="GO:0005737">
    <property type="term" value="C:cytoplasm"/>
    <property type="evidence" value="ECO:0007669"/>
    <property type="project" value="TreeGrafter"/>
</dbReference>
<dbReference type="PROSITE" id="PS50918">
    <property type="entry name" value="WWE"/>
    <property type="match status" value="1"/>
</dbReference>
<dbReference type="InterPro" id="IPR036465">
    <property type="entry name" value="vWFA_dom_sf"/>
</dbReference>
<evidence type="ECO:0000259" key="2">
    <source>
        <dbReference type="PROSITE" id="PS50918"/>
    </source>
</evidence>
<dbReference type="InterPro" id="IPR010606">
    <property type="entry name" value="Mib_Herc2"/>
</dbReference>
<evidence type="ECO:0000313" key="4">
    <source>
        <dbReference type="EnsemblMetazoa" id="G12540.5:cds"/>
    </source>
</evidence>
<dbReference type="GO" id="GO:0016567">
    <property type="term" value="P:protein ubiquitination"/>
    <property type="evidence" value="ECO:0007669"/>
    <property type="project" value="InterPro"/>
</dbReference>
<sequence length="634" mass="72037">MAERLETSSILWQEQAEFEARKNRDLRFQHGSGPSNIFILDISSSIGDEGVRQMKEAFTTIIDEYSKHPDIDENVAVIICGRETKFLRYFSNQYEDIKSCLDDIEFGGPSPLTAAFLLSHGGLNNDASNICWMANFHFHQRLILISDGRPTDFTIISADDTPVMETDEAKRHLLQTAIIIGRVHPIFCVPIGSNPNLRILEFISGHSKGGKLVRYQDAMQLGKCSYNLRAASVMLQTMKNDCHDKERVVASLALHFPYTAFTEKDKEDIFEMCTRKTLFCSYVEQKVESGEETDLFKERNPIMPCLGSRVRRGRDWKWDNQDNRGPGTVIGHHIKDGWLHVEWDTSAISSYRYGYSRAELNKYDVRVCHEPRILENEMIATGCLVTRGTDWEWDDQDGGAGNIGSVISVHSTGIVIVRWRNGFISQYRFGCHGKFDLTICIGNILGVQLDSMVLASRIPGIFCTTLKLFINLHSDPFSEESIEYLKEQERNAALNYPNGDQASFSEGDALGLPSNRPAISERAQSVDTLTKPILHVVKGKYFKNSEGVDKITPENRRGRPMNQWFWKDDKGKWNPYSIEMNDRINECYKRDPKSTVVVTVQDQSYRVVMSKSLHINLSTKEESEVILVKNGANL</sequence>
<dbReference type="PANTHER" id="PTHR24202:SF4">
    <property type="entry name" value="E3 UBIQUITIN-PROTEIN LIGASE MIB2-RELATED"/>
    <property type="match status" value="1"/>
</dbReference>
<proteinExistence type="predicted"/>
<evidence type="ECO:0000259" key="3">
    <source>
        <dbReference type="PROSITE" id="PS51416"/>
    </source>
</evidence>
<keyword evidence="5" id="KW-1185">Reference proteome</keyword>
<dbReference type="PANTHER" id="PTHR24202">
    <property type="entry name" value="E3 UBIQUITIN-PROTEIN LIGASE MIB2"/>
    <property type="match status" value="1"/>
</dbReference>
<evidence type="ECO:0000259" key="1">
    <source>
        <dbReference type="PROSITE" id="PS50234"/>
    </source>
</evidence>
<dbReference type="InterPro" id="IPR037252">
    <property type="entry name" value="Mib_Herc2_sf"/>
</dbReference>
<dbReference type="InterPro" id="IPR037197">
    <property type="entry name" value="WWE_dom_sf"/>
</dbReference>
<dbReference type="GO" id="GO:0004842">
    <property type="term" value="F:ubiquitin-protein transferase activity"/>
    <property type="evidence" value="ECO:0007669"/>
    <property type="project" value="InterPro"/>
</dbReference>
<dbReference type="InterPro" id="IPR004170">
    <property type="entry name" value="WWE_dom"/>
</dbReference>
<protein>
    <recommendedName>
        <fullName evidence="6">E3 ubiquitin-protein ligase HERC2</fullName>
    </recommendedName>
</protein>
<evidence type="ECO:0008006" key="6">
    <source>
        <dbReference type="Google" id="ProtNLM"/>
    </source>
</evidence>
<dbReference type="SUPFAM" id="SSF159034">
    <property type="entry name" value="Mib/herc2 domain-like"/>
    <property type="match status" value="2"/>
</dbReference>
<organism evidence="4 5">
    <name type="scientific">Magallana gigas</name>
    <name type="common">Pacific oyster</name>
    <name type="synonym">Crassostrea gigas</name>
    <dbReference type="NCBI Taxonomy" id="29159"/>
    <lineage>
        <taxon>Eukaryota</taxon>
        <taxon>Metazoa</taxon>
        <taxon>Spiralia</taxon>
        <taxon>Lophotrochozoa</taxon>
        <taxon>Mollusca</taxon>
        <taxon>Bivalvia</taxon>
        <taxon>Autobranchia</taxon>
        <taxon>Pteriomorphia</taxon>
        <taxon>Ostreida</taxon>
        <taxon>Ostreoidea</taxon>
        <taxon>Ostreidae</taxon>
        <taxon>Magallana</taxon>
    </lineage>
</organism>
<feature type="domain" description="WWE" evidence="2">
    <location>
        <begin position="550"/>
        <end position="627"/>
    </location>
</feature>
<reference evidence="4" key="1">
    <citation type="submission" date="2022-08" db="UniProtKB">
        <authorList>
            <consortium name="EnsemblMetazoa"/>
        </authorList>
    </citation>
    <scope>IDENTIFICATION</scope>
    <source>
        <strain evidence="4">05x7-T-G4-1.051#20</strain>
    </source>
</reference>
<dbReference type="PROSITE" id="PS51416">
    <property type="entry name" value="MIB_HERC2"/>
    <property type="match status" value="2"/>
</dbReference>
<dbReference type="GO" id="GO:0046872">
    <property type="term" value="F:metal ion binding"/>
    <property type="evidence" value="ECO:0007669"/>
    <property type="project" value="InterPro"/>
</dbReference>
<dbReference type="Pfam" id="PF00092">
    <property type="entry name" value="VWA"/>
    <property type="match status" value="1"/>
</dbReference>
<dbReference type="Gene3D" id="3.40.50.410">
    <property type="entry name" value="von Willebrand factor, type A domain"/>
    <property type="match status" value="1"/>
</dbReference>
<dbReference type="SUPFAM" id="SSF53300">
    <property type="entry name" value="vWA-like"/>
    <property type="match status" value="1"/>
</dbReference>
<feature type="domain" description="MIB/HERC2" evidence="3">
    <location>
        <begin position="297"/>
        <end position="371"/>
    </location>
</feature>
<feature type="domain" description="MIB/HERC2" evidence="3">
    <location>
        <begin position="371"/>
        <end position="443"/>
    </location>
</feature>
<dbReference type="Pfam" id="PF06701">
    <property type="entry name" value="MIB_HERC2"/>
    <property type="match status" value="2"/>
</dbReference>
<dbReference type="EnsemblMetazoa" id="G12540.5">
    <property type="protein sequence ID" value="G12540.5:cds"/>
    <property type="gene ID" value="G12540"/>
</dbReference>
<feature type="domain" description="VWFA" evidence="1">
    <location>
        <begin position="35"/>
        <end position="238"/>
    </location>
</feature>
<accession>A0A8W8I4V1</accession>
<dbReference type="SUPFAM" id="SSF117839">
    <property type="entry name" value="WWE domain"/>
    <property type="match status" value="1"/>
</dbReference>
<dbReference type="SMART" id="SM00327">
    <property type="entry name" value="VWA"/>
    <property type="match status" value="1"/>
</dbReference>
<dbReference type="Pfam" id="PF02825">
    <property type="entry name" value="WWE"/>
    <property type="match status" value="1"/>
</dbReference>